<gene>
    <name evidence="2" type="ORF">ACFSC0_07265</name>
</gene>
<name>A0ABW4N0A9_9CAUL</name>
<evidence type="ECO:0000259" key="1">
    <source>
        <dbReference type="PROSITE" id="PS51819"/>
    </source>
</evidence>
<dbReference type="Proteomes" id="UP001597237">
    <property type="component" value="Unassembled WGS sequence"/>
</dbReference>
<organism evidence="2 3">
    <name type="scientific">Phenylobacterium terrae</name>
    <dbReference type="NCBI Taxonomy" id="2665495"/>
    <lineage>
        <taxon>Bacteria</taxon>
        <taxon>Pseudomonadati</taxon>
        <taxon>Pseudomonadota</taxon>
        <taxon>Alphaproteobacteria</taxon>
        <taxon>Caulobacterales</taxon>
        <taxon>Caulobacteraceae</taxon>
        <taxon>Phenylobacterium</taxon>
    </lineage>
</organism>
<dbReference type="PANTHER" id="PTHR33993">
    <property type="entry name" value="GLYOXALASE-RELATED"/>
    <property type="match status" value="1"/>
</dbReference>
<evidence type="ECO:0000313" key="2">
    <source>
        <dbReference type="EMBL" id="MFD1783188.1"/>
    </source>
</evidence>
<dbReference type="InterPro" id="IPR029068">
    <property type="entry name" value="Glyas_Bleomycin-R_OHBP_Dase"/>
</dbReference>
<dbReference type="EMBL" id="JBHUEY010000001">
    <property type="protein sequence ID" value="MFD1783188.1"/>
    <property type="molecule type" value="Genomic_DNA"/>
</dbReference>
<accession>A0ABW4N0A9</accession>
<evidence type="ECO:0000313" key="3">
    <source>
        <dbReference type="Proteomes" id="UP001597237"/>
    </source>
</evidence>
<dbReference type="Pfam" id="PF18029">
    <property type="entry name" value="Glyoxalase_6"/>
    <property type="match status" value="1"/>
</dbReference>
<dbReference type="PROSITE" id="PS51819">
    <property type="entry name" value="VOC"/>
    <property type="match status" value="1"/>
</dbReference>
<proteinExistence type="predicted"/>
<protein>
    <submittedName>
        <fullName evidence="2">VOC family protein</fullName>
    </submittedName>
</protein>
<dbReference type="InterPro" id="IPR041581">
    <property type="entry name" value="Glyoxalase_6"/>
</dbReference>
<reference evidence="3" key="1">
    <citation type="journal article" date="2019" name="Int. J. Syst. Evol. Microbiol.">
        <title>The Global Catalogue of Microorganisms (GCM) 10K type strain sequencing project: providing services to taxonomists for standard genome sequencing and annotation.</title>
        <authorList>
            <consortium name="The Broad Institute Genomics Platform"/>
            <consortium name="The Broad Institute Genome Sequencing Center for Infectious Disease"/>
            <person name="Wu L."/>
            <person name="Ma J."/>
        </authorList>
    </citation>
    <scope>NUCLEOTIDE SEQUENCE [LARGE SCALE GENOMIC DNA]</scope>
    <source>
        <strain evidence="3">DFY28</strain>
    </source>
</reference>
<keyword evidence="3" id="KW-1185">Reference proteome</keyword>
<dbReference type="RefSeq" id="WP_377284333.1">
    <property type="nucleotide sequence ID" value="NZ_JBHRSI010000015.1"/>
</dbReference>
<sequence>MAPKSLMVIQYVHDMPAAVAFYRDGVGLELVSKSAGWSMFRCGDALLGLHGIYGSVAERPVPYAGLNLEVDDLDPAVERAVAHGARLVEVREPEPGIPVRLGVLIDPNGNGLELRQQMDA</sequence>
<comment type="caution">
    <text evidence="2">The sequence shown here is derived from an EMBL/GenBank/DDBJ whole genome shotgun (WGS) entry which is preliminary data.</text>
</comment>
<dbReference type="SUPFAM" id="SSF54593">
    <property type="entry name" value="Glyoxalase/Bleomycin resistance protein/Dihydroxybiphenyl dioxygenase"/>
    <property type="match status" value="1"/>
</dbReference>
<dbReference type="CDD" id="cd06587">
    <property type="entry name" value="VOC"/>
    <property type="match status" value="1"/>
</dbReference>
<feature type="domain" description="VOC" evidence="1">
    <location>
        <begin position="4"/>
        <end position="117"/>
    </location>
</feature>
<dbReference type="InterPro" id="IPR052164">
    <property type="entry name" value="Anthracycline_SecMetBiosynth"/>
</dbReference>
<dbReference type="InterPro" id="IPR037523">
    <property type="entry name" value="VOC_core"/>
</dbReference>
<dbReference type="Gene3D" id="3.10.180.10">
    <property type="entry name" value="2,3-Dihydroxybiphenyl 1,2-Dioxygenase, domain 1"/>
    <property type="match status" value="1"/>
</dbReference>